<dbReference type="GO" id="GO:0003723">
    <property type="term" value="F:RNA binding"/>
    <property type="evidence" value="ECO:0007669"/>
    <property type="project" value="UniProtKB-UniRule"/>
</dbReference>
<dbReference type="PANTHER" id="PTHR45880:SF1">
    <property type="entry name" value="RNA-BINDING MOTIF PROTEIN, X-LINKED 2"/>
    <property type="match status" value="1"/>
</dbReference>
<dbReference type="Gene3D" id="3.30.70.330">
    <property type="match status" value="1"/>
</dbReference>
<protein>
    <recommendedName>
        <fullName evidence="7">RRM domain-containing protein</fullName>
    </recommendedName>
</protein>
<dbReference type="SMART" id="SM00360">
    <property type="entry name" value="RRM"/>
    <property type="match status" value="1"/>
</dbReference>
<dbReference type="Pfam" id="PF00076">
    <property type="entry name" value="RRM_1"/>
    <property type="match status" value="1"/>
</dbReference>
<comment type="caution">
    <text evidence="8">The sequence shown here is derived from an EMBL/GenBank/DDBJ whole genome shotgun (WGS) entry which is preliminary data.</text>
</comment>
<keyword evidence="2" id="KW-0507">mRNA processing</keyword>
<evidence type="ECO:0000256" key="5">
    <source>
        <dbReference type="ARBA" id="ARBA00023242"/>
    </source>
</evidence>
<dbReference type="InterPro" id="IPR035979">
    <property type="entry name" value="RBD_domain_sf"/>
</dbReference>
<dbReference type="PROSITE" id="PS50102">
    <property type="entry name" value="RRM"/>
    <property type="match status" value="1"/>
</dbReference>
<keyword evidence="9" id="KW-1185">Reference proteome</keyword>
<dbReference type="PANTHER" id="PTHR45880">
    <property type="entry name" value="RNA-BINDING MOTIF PROTEIN, X-LINKED 2"/>
    <property type="match status" value="1"/>
</dbReference>
<keyword evidence="4" id="KW-0508">mRNA splicing</keyword>
<organism evidence="8 9">
    <name type="scientific">Acer negundo</name>
    <name type="common">Box elder</name>
    <dbReference type="NCBI Taxonomy" id="4023"/>
    <lineage>
        <taxon>Eukaryota</taxon>
        <taxon>Viridiplantae</taxon>
        <taxon>Streptophyta</taxon>
        <taxon>Embryophyta</taxon>
        <taxon>Tracheophyta</taxon>
        <taxon>Spermatophyta</taxon>
        <taxon>Magnoliopsida</taxon>
        <taxon>eudicotyledons</taxon>
        <taxon>Gunneridae</taxon>
        <taxon>Pentapetalae</taxon>
        <taxon>rosids</taxon>
        <taxon>malvids</taxon>
        <taxon>Sapindales</taxon>
        <taxon>Sapindaceae</taxon>
        <taxon>Hippocastanoideae</taxon>
        <taxon>Acereae</taxon>
        <taxon>Acer</taxon>
    </lineage>
</organism>
<dbReference type="AlphaFoldDB" id="A0AAD5J5B1"/>
<dbReference type="CDD" id="cd12241">
    <property type="entry name" value="RRM_SF3B14"/>
    <property type="match status" value="1"/>
</dbReference>
<dbReference type="GO" id="GO:0071013">
    <property type="term" value="C:catalytic step 2 spliceosome"/>
    <property type="evidence" value="ECO:0007669"/>
    <property type="project" value="TreeGrafter"/>
</dbReference>
<evidence type="ECO:0000256" key="1">
    <source>
        <dbReference type="ARBA" id="ARBA00004123"/>
    </source>
</evidence>
<dbReference type="InterPro" id="IPR051847">
    <property type="entry name" value="RNA_proc/Spliceosome_comp"/>
</dbReference>
<evidence type="ECO:0000256" key="4">
    <source>
        <dbReference type="ARBA" id="ARBA00023187"/>
    </source>
</evidence>
<dbReference type="GO" id="GO:0000398">
    <property type="term" value="P:mRNA splicing, via spliceosome"/>
    <property type="evidence" value="ECO:0007669"/>
    <property type="project" value="TreeGrafter"/>
</dbReference>
<dbReference type="InterPro" id="IPR012677">
    <property type="entry name" value="Nucleotide-bd_a/b_plait_sf"/>
</dbReference>
<sequence length="124" mass="14396">MATISLRKGNTRLPPEVNRALYVRNFPFNTSSEEIYDIFGKYGAIRQIRIGTSKDTHDTAFVVYEDIYDAKIVVDHLSGFNVANRYLIVLFYQQAEMSKKFDQKKKEDKIAKMQEKYGVSTKDK</sequence>
<feature type="domain" description="RRM" evidence="7">
    <location>
        <begin position="19"/>
        <end position="94"/>
    </location>
</feature>
<evidence type="ECO:0000256" key="3">
    <source>
        <dbReference type="ARBA" id="ARBA00022884"/>
    </source>
</evidence>
<dbReference type="GO" id="GO:0071011">
    <property type="term" value="C:precatalytic spliceosome"/>
    <property type="evidence" value="ECO:0007669"/>
    <property type="project" value="TreeGrafter"/>
</dbReference>
<keyword evidence="3 6" id="KW-0694">RNA-binding</keyword>
<evidence type="ECO:0000256" key="6">
    <source>
        <dbReference type="PROSITE-ProRule" id="PRU00176"/>
    </source>
</evidence>
<proteinExistence type="predicted"/>
<reference evidence="8" key="2">
    <citation type="submission" date="2023-02" db="EMBL/GenBank/DDBJ databases">
        <authorList>
            <person name="Swenson N.G."/>
            <person name="Wegrzyn J.L."/>
            <person name="Mcevoy S.L."/>
        </authorList>
    </citation>
    <scope>NUCLEOTIDE SEQUENCE</scope>
    <source>
        <strain evidence="8">91603</strain>
        <tissue evidence="8">Leaf</tissue>
    </source>
</reference>
<dbReference type="GO" id="GO:0005686">
    <property type="term" value="C:U2 snRNP"/>
    <property type="evidence" value="ECO:0007669"/>
    <property type="project" value="TreeGrafter"/>
</dbReference>
<keyword evidence="5" id="KW-0539">Nucleus</keyword>
<dbReference type="SUPFAM" id="SSF54928">
    <property type="entry name" value="RNA-binding domain, RBD"/>
    <property type="match status" value="1"/>
</dbReference>
<dbReference type="InterPro" id="IPR034150">
    <property type="entry name" value="SF3B6_RRM"/>
</dbReference>
<accession>A0AAD5J5B1</accession>
<gene>
    <name evidence="8" type="ORF">LWI28_010646</name>
</gene>
<dbReference type="InterPro" id="IPR000504">
    <property type="entry name" value="RRM_dom"/>
</dbReference>
<dbReference type="FunFam" id="3.30.70.330:FF:000253">
    <property type="entry name" value="splicing factor 3B subunit 6-like protein"/>
    <property type="match status" value="1"/>
</dbReference>
<name>A0AAD5J5B1_ACENE</name>
<evidence type="ECO:0000256" key="2">
    <source>
        <dbReference type="ARBA" id="ARBA00022664"/>
    </source>
</evidence>
<evidence type="ECO:0000313" key="9">
    <source>
        <dbReference type="Proteomes" id="UP001064489"/>
    </source>
</evidence>
<evidence type="ECO:0000313" key="8">
    <source>
        <dbReference type="EMBL" id="KAI9185788.1"/>
    </source>
</evidence>
<reference evidence="8" key="1">
    <citation type="journal article" date="2022" name="Plant J.">
        <title>Strategies of tolerance reflected in two North American maple genomes.</title>
        <authorList>
            <person name="McEvoy S.L."/>
            <person name="Sezen U.U."/>
            <person name="Trouern-Trend A."/>
            <person name="McMahon S.M."/>
            <person name="Schaberg P.G."/>
            <person name="Yang J."/>
            <person name="Wegrzyn J.L."/>
            <person name="Swenson N.G."/>
        </authorList>
    </citation>
    <scope>NUCLEOTIDE SEQUENCE</scope>
    <source>
        <strain evidence="8">91603</strain>
    </source>
</reference>
<evidence type="ECO:0000259" key="7">
    <source>
        <dbReference type="PROSITE" id="PS50102"/>
    </source>
</evidence>
<dbReference type="EMBL" id="JAJSOW010000100">
    <property type="protein sequence ID" value="KAI9185788.1"/>
    <property type="molecule type" value="Genomic_DNA"/>
</dbReference>
<comment type="subcellular location">
    <subcellularLocation>
        <location evidence="1">Nucleus</location>
    </subcellularLocation>
</comment>
<dbReference type="Proteomes" id="UP001064489">
    <property type="component" value="Chromosome 3"/>
</dbReference>